<feature type="non-terminal residue" evidence="1">
    <location>
        <position position="105"/>
    </location>
</feature>
<organism evidence="1 2">
    <name type="scientific">Pseudomonas syringae pv. actinidiae</name>
    <dbReference type="NCBI Taxonomy" id="103796"/>
    <lineage>
        <taxon>Bacteria</taxon>
        <taxon>Pseudomonadati</taxon>
        <taxon>Pseudomonadota</taxon>
        <taxon>Gammaproteobacteria</taxon>
        <taxon>Pseudomonadales</taxon>
        <taxon>Pseudomonadaceae</taxon>
        <taxon>Pseudomonas</taxon>
        <taxon>Pseudomonas syringae</taxon>
    </lineage>
</organism>
<sequence length="105" mass="11487">MTRSVRQNAGGLGYIFAERANGPFKRGMKGWVMAGFCPEGVGAFGGYDGCEAALKPMHTVYRIFSFPRSGNAFRDALRHTALRCSEISARLESPFRLSAPYFDGA</sequence>
<evidence type="ECO:0000313" key="2">
    <source>
        <dbReference type="Proteomes" id="UP000273140"/>
    </source>
</evidence>
<name>A0A3M4KNK8_PSESF</name>
<dbReference type="AlphaFoldDB" id="A0A3M4KNK8"/>
<accession>A0A3M4KNK8</accession>
<dbReference type="Proteomes" id="UP000273140">
    <property type="component" value="Unassembled WGS sequence"/>
</dbReference>
<protein>
    <submittedName>
        <fullName evidence="1">Uncharacterized protein</fullName>
    </submittedName>
</protein>
<gene>
    <name evidence="1" type="ORF">ALQ07_102656</name>
</gene>
<proteinExistence type="predicted"/>
<dbReference type="EMBL" id="RBRB01000243">
    <property type="protein sequence ID" value="RMQ30703.1"/>
    <property type="molecule type" value="Genomic_DNA"/>
</dbReference>
<comment type="caution">
    <text evidence="1">The sequence shown here is derived from an EMBL/GenBank/DDBJ whole genome shotgun (WGS) entry which is preliminary data.</text>
</comment>
<reference evidence="1 2" key="1">
    <citation type="submission" date="2018-08" db="EMBL/GenBank/DDBJ databases">
        <title>Recombination of ecologically and evolutionarily significant loci maintains genetic cohesion in the Pseudomonas syringae species complex.</title>
        <authorList>
            <person name="Dillon M."/>
            <person name="Thakur S."/>
            <person name="Almeida R.N.D."/>
            <person name="Weir B.S."/>
            <person name="Guttman D.S."/>
        </authorList>
    </citation>
    <scope>NUCLEOTIDE SEQUENCE [LARGE SCALE GENOMIC DNA]</scope>
    <source>
        <strain evidence="1 2">ICMP 19074</strain>
    </source>
</reference>
<evidence type="ECO:0000313" key="1">
    <source>
        <dbReference type="EMBL" id="RMQ30703.1"/>
    </source>
</evidence>